<organism evidence="2 3">
    <name type="scientific">Acidiphilium multivorum (strain DSM 11245 / JCM 8867 / NBRC 100883 / AIU 301)</name>
    <dbReference type="NCBI Taxonomy" id="926570"/>
    <lineage>
        <taxon>Bacteria</taxon>
        <taxon>Pseudomonadati</taxon>
        <taxon>Pseudomonadota</taxon>
        <taxon>Alphaproteobacteria</taxon>
        <taxon>Acetobacterales</taxon>
        <taxon>Acidocellaceae</taxon>
        <taxon>Acidiphilium</taxon>
    </lineage>
</organism>
<feature type="compositionally biased region" description="Basic residues" evidence="1">
    <location>
        <begin position="145"/>
        <end position="154"/>
    </location>
</feature>
<dbReference type="KEGG" id="amv:ACMV_08540"/>
<gene>
    <name evidence="2" type="ordered locus">ACMV_08540</name>
</gene>
<evidence type="ECO:0000313" key="2">
    <source>
        <dbReference type="EMBL" id="BAJ80201.1"/>
    </source>
</evidence>
<sequence>MDLAARFRAIIDGFCQAVAVRGAARNLAPDTRALLLLLWTRLRRAAARFAVLAAGAPPPRPRAPKPRPARPRAPDLPRRRGWVLAPIPEAAGIAGRLRALLEDPATIALIGTDPRFGRILRPLCRTLGLRPPPCLRRAPPAPKPRPPRRPRVRHPLAPANDPPNRLERATPLWLARAPPARA</sequence>
<accession>F0J5F2</accession>
<evidence type="ECO:0000313" key="3">
    <source>
        <dbReference type="Proteomes" id="UP000007100"/>
    </source>
</evidence>
<keyword evidence="3" id="KW-1185">Reference proteome</keyword>
<feature type="region of interest" description="Disordered" evidence="1">
    <location>
        <begin position="55"/>
        <end position="77"/>
    </location>
</feature>
<protein>
    <submittedName>
        <fullName evidence="2">Uncharacterized protein</fullName>
    </submittedName>
</protein>
<proteinExistence type="predicted"/>
<dbReference type="EMBL" id="AP012035">
    <property type="protein sequence ID" value="BAJ80201.1"/>
    <property type="molecule type" value="Genomic_DNA"/>
</dbReference>
<dbReference type="HOGENOM" id="CLU_113985_0_0_5"/>
<feature type="compositionally biased region" description="Pro residues" evidence="1">
    <location>
        <begin position="131"/>
        <end position="144"/>
    </location>
</feature>
<reference evidence="2 3" key="1">
    <citation type="submission" date="2010-12" db="EMBL/GenBank/DDBJ databases">
        <title>Whole genome sequence of Acidiphilium multivorum AIU301.</title>
        <authorList>
            <person name="Narita-Yamada S."/>
            <person name="Nakamura S."/>
            <person name="Ito N."/>
            <person name="Takarada H."/>
            <person name="Katano Y."/>
            <person name="Nakazawa H."/>
            <person name="Hosoyama A."/>
            <person name="Yamada R."/>
            <person name="Fujita N."/>
        </authorList>
    </citation>
    <scope>NUCLEOTIDE SEQUENCE [LARGE SCALE GENOMIC DNA]</scope>
    <source>
        <strain evidence="3">DSM 11245 / JCM 8867 / AIU301</strain>
    </source>
</reference>
<evidence type="ECO:0000256" key="1">
    <source>
        <dbReference type="SAM" id="MobiDB-lite"/>
    </source>
</evidence>
<name>F0J5F2_ACIMA</name>
<feature type="region of interest" description="Disordered" evidence="1">
    <location>
        <begin position="131"/>
        <end position="182"/>
    </location>
</feature>
<feature type="compositionally biased region" description="Low complexity" evidence="1">
    <location>
        <begin position="169"/>
        <end position="182"/>
    </location>
</feature>
<dbReference type="Proteomes" id="UP000007100">
    <property type="component" value="Chromosome"/>
</dbReference>
<dbReference type="RefSeq" id="WP_013639659.1">
    <property type="nucleotide sequence ID" value="NC_015186.1"/>
</dbReference>
<dbReference type="AlphaFoldDB" id="F0J5F2"/>